<proteinExistence type="predicted"/>
<dbReference type="PANTHER" id="PTHR11735">
    <property type="entry name" value="TRNA N6-ADENOSINE THREONYLCARBAMOYLTRANSFERASE"/>
    <property type="match status" value="1"/>
</dbReference>
<evidence type="ECO:0000313" key="3">
    <source>
        <dbReference type="Proteomes" id="UP000197032"/>
    </source>
</evidence>
<keyword evidence="3" id="KW-1185">Reference proteome</keyword>
<dbReference type="GO" id="GO:0002949">
    <property type="term" value="P:tRNA threonylcarbamoyladenosine modification"/>
    <property type="evidence" value="ECO:0007669"/>
    <property type="project" value="InterPro"/>
</dbReference>
<dbReference type="Gene3D" id="3.30.420.40">
    <property type="match status" value="2"/>
</dbReference>
<dbReference type="InterPro" id="IPR022496">
    <property type="entry name" value="T6A_TsaB"/>
</dbReference>
<dbReference type="NCBIfam" id="TIGR03725">
    <property type="entry name" value="T6A_YeaZ"/>
    <property type="match status" value="1"/>
</dbReference>
<dbReference type="CDD" id="cd24032">
    <property type="entry name" value="ASKHA_NBD_TsaB"/>
    <property type="match status" value="1"/>
</dbReference>
<accession>A0A1Z5HT58</accession>
<dbReference type="RefSeq" id="WP_088553840.1">
    <property type="nucleotide sequence ID" value="NZ_BDGJ01000084.1"/>
</dbReference>
<dbReference type="Pfam" id="PF00814">
    <property type="entry name" value="TsaD"/>
    <property type="match status" value="1"/>
</dbReference>
<name>A0A1Z5HT58_9FIRM</name>
<comment type="caution">
    <text evidence="2">The sequence shown here is derived from an EMBL/GenBank/DDBJ whole genome shotgun (WGS) entry which is preliminary data.</text>
</comment>
<dbReference type="EMBL" id="BDGJ01000084">
    <property type="protein sequence ID" value="GAW92511.1"/>
    <property type="molecule type" value="Genomic_DNA"/>
</dbReference>
<sequence>MRVLGLDTATPVAGLAVLEDGRLLGELFLNTGRTHSEKLLPALHQLLDYCELKLRDIDGFAVAIGPGSFTGLRIGLATAKGFAHSLGKPLVGVPTLDALALNAAGAGGIICPILNARKNEVYAALYVSHNGQELNRLSQYMAVSPAELVDLLEQYEEPVTLLGDGVAVLGTELREKLGNRARWMVNTLSLPRASQIAYLGLVRLQQKSAEDIKELVPFYIRPSEAEARLMAKERGVEK</sequence>
<dbReference type="GO" id="GO:0008233">
    <property type="term" value="F:peptidase activity"/>
    <property type="evidence" value="ECO:0007669"/>
    <property type="project" value="UniProtKB-KW"/>
</dbReference>
<dbReference type="Proteomes" id="UP000197032">
    <property type="component" value="Unassembled WGS sequence"/>
</dbReference>
<dbReference type="GO" id="GO:0005829">
    <property type="term" value="C:cytosol"/>
    <property type="evidence" value="ECO:0007669"/>
    <property type="project" value="TreeGrafter"/>
</dbReference>
<keyword evidence="2" id="KW-0645">Protease</keyword>
<evidence type="ECO:0000313" key="2">
    <source>
        <dbReference type="EMBL" id="GAW92511.1"/>
    </source>
</evidence>
<dbReference type="InterPro" id="IPR000905">
    <property type="entry name" value="Gcp-like_dom"/>
</dbReference>
<organism evidence="2 3">
    <name type="scientific">Calderihabitans maritimus</name>
    <dbReference type="NCBI Taxonomy" id="1246530"/>
    <lineage>
        <taxon>Bacteria</taxon>
        <taxon>Bacillati</taxon>
        <taxon>Bacillota</taxon>
        <taxon>Clostridia</taxon>
        <taxon>Neomoorellales</taxon>
        <taxon>Calderihabitantaceae</taxon>
        <taxon>Calderihabitans</taxon>
    </lineage>
</organism>
<dbReference type="OrthoDB" id="9784166at2"/>
<dbReference type="SUPFAM" id="SSF53067">
    <property type="entry name" value="Actin-like ATPase domain"/>
    <property type="match status" value="2"/>
</dbReference>
<evidence type="ECO:0000259" key="1">
    <source>
        <dbReference type="Pfam" id="PF00814"/>
    </source>
</evidence>
<reference evidence="3" key="1">
    <citation type="journal article" date="2017" name="Appl. Environ. Microbiol.">
        <title>Genomic analysis of Calderihabitans maritimus KKC1, a thermophilic hydrogenogenic carboxydotrophic bacterium isolated from marine sediment.</title>
        <authorList>
            <person name="Omae K."/>
            <person name="Yoneda Y."/>
            <person name="Fukuyama Y."/>
            <person name="Yoshida T."/>
            <person name="Sako Y."/>
        </authorList>
    </citation>
    <scope>NUCLEOTIDE SEQUENCE [LARGE SCALE GENOMIC DNA]</scope>
    <source>
        <strain evidence="3">KKC1</strain>
    </source>
</reference>
<dbReference type="InterPro" id="IPR043129">
    <property type="entry name" value="ATPase_NBD"/>
</dbReference>
<protein>
    <submittedName>
        <fullName evidence="2">Peptidase M22, glycoprotease</fullName>
    </submittedName>
</protein>
<dbReference type="PANTHER" id="PTHR11735:SF11">
    <property type="entry name" value="TRNA THREONYLCARBAMOYLADENOSINE BIOSYNTHESIS PROTEIN TSAB"/>
    <property type="match status" value="1"/>
</dbReference>
<keyword evidence="2" id="KW-0378">Hydrolase</keyword>
<gene>
    <name evidence="2" type="ORF">KKC1_16650</name>
</gene>
<dbReference type="GO" id="GO:0006508">
    <property type="term" value="P:proteolysis"/>
    <property type="evidence" value="ECO:0007669"/>
    <property type="project" value="UniProtKB-KW"/>
</dbReference>
<dbReference type="AlphaFoldDB" id="A0A1Z5HT58"/>
<feature type="domain" description="Gcp-like" evidence="1">
    <location>
        <begin position="32"/>
        <end position="226"/>
    </location>
</feature>